<keyword evidence="7" id="KW-1185">Reference proteome</keyword>
<organism evidence="6 7">
    <name type="scientific">Pannonibacter tanglangensis</name>
    <dbReference type="NCBI Taxonomy" id="2750084"/>
    <lineage>
        <taxon>Bacteria</taxon>
        <taxon>Pseudomonadati</taxon>
        <taxon>Pseudomonadota</taxon>
        <taxon>Alphaproteobacteria</taxon>
        <taxon>Hyphomicrobiales</taxon>
        <taxon>Stappiaceae</taxon>
        <taxon>Pannonibacter</taxon>
    </lineage>
</organism>
<dbReference type="SUPFAM" id="SSF53448">
    <property type="entry name" value="Nucleotide-diphospho-sugar transferases"/>
    <property type="match status" value="1"/>
</dbReference>
<evidence type="ECO:0000256" key="4">
    <source>
        <dbReference type="ARBA" id="ARBA00022679"/>
    </source>
</evidence>
<dbReference type="AlphaFoldDB" id="A0A7X5F382"/>
<reference evidence="7" key="1">
    <citation type="submission" date="2020-01" db="EMBL/GenBank/DDBJ databases">
        <authorList>
            <person name="Fang Y."/>
            <person name="Sun R."/>
            <person name="Nie L."/>
            <person name="He J."/>
            <person name="Hao L."/>
            <person name="Wang L."/>
            <person name="Su S."/>
            <person name="Lv E."/>
            <person name="Zhang Z."/>
            <person name="Xie R."/>
            <person name="Liu H."/>
        </authorList>
    </citation>
    <scope>NUCLEOTIDE SEQUENCE [LARGE SCALE GENOMIC DNA]</scope>
    <source>
        <strain evidence="7">XCT-53</strain>
    </source>
</reference>
<keyword evidence="4" id="KW-0808">Transferase</keyword>
<dbReference type="RefSeq" id="WP_161676379.1">
    <property type="nucleotide sequence ID" value="NZ_JAABLP010000003.1"/>
</dbReference>
<evidence type="ECO:0000256" key="2">
    <source>
        <dbReference type="ARBA" id="ARBA00022475"/>
    </source>
</evidence>
<evidence type="ECO:0000313" key="6">
    <source>
        <dbReference type="EMBL" id="NBN78921.1"/>
    </source>
</evidence>
<dbReference type="PANTHER" id="PTHR43646">
    <property type="entry name" value="GLYCOSYLTRANSFERASE"/>
    <property type="match status" value="1"/>
</dbReference>
<comment type="subcellular location">
    <subcellularLocation>
        <location evidence="1">Cell membrane</location>
    </subcellularLocation>
</comment>
<dbReference type="PANTHER" id="PTHR43646:SF2">
    <property type="entry name" value="GLYCOSYLTRANSFERASE 2-LIKE DOMAIN-CONTAINING PROTEIN"/>
    <property type="match status" value="1"/>
</dbReference>
<dbReference type="Proteomes" id="UP000586722">
    <property type="component" value="Unassembled WGS sequence"/>
</dbReference>
<dbReference type="InterPro" id="IPR029044">
    <property type="entry name" value="Nucleotide-diphossugar_trans"/>
</dbReference>
<sequence>MISVVISSLDNEEGLAHSLTALVPAAAEGIVREVVVMDGGSRDGSVTVADAAGCELHVLLAGEGRRYAEGAARAAKSPWLLFLPAGSVLEAGWHTDAASFVERAERSGQADRCAAAFHLRRDDFGLSARLSETAATLSTRLFGMPCNEQGLLVSRRLYVALGGHRDLAGLADLDIARRIGRSRLVLLRSAAIAPQRPNHGPRQTLARLAVTALRLPPRLAAGLHG</sequence>
<dbReference type="GO" id="GO:0016757">
    <property type="term" value="F:glycosyltransferase activity"/>
    <property type="evidence" value="ECO:0007669"/>
    <property type="project" value="UniProtKB-KW"/>
</dbReference>
<proteinExistence type="predicted"/>
<comment type="caution">
    <text evidence="6">The sequence shown here is derived from an EMBL/GenBank/DDBJ whole genome shotgun (WGS) entry which is preliminary data.</text>
</comment>
<name>A0A7X5F382_9HYPH</name>
<dbReference type="EMBL" id="JAABLQ010000001">
    <property type="protein sequence ID" value="NBN78921.1"/>
    <property type="molecule type" value="Genomic_DNA"/>
</dbReference>
<keyword evidence="2" id="KW-1003">Cell membrane</keyword>
<accession>A0A7X5F382</accession>
<gene>
    <name evidence="6" type="ORF">GWI72_11650</name>
</gene>
<evidence type="ECO:0000256" key="5">
    <source>
        <dbReference type="ARBA" id="ARBA00023136"/>
    </source>
</evidence>
<evidence type="ECO:0000313" key="7">
    <source>
        <dbReference type="Proteomes" id="UP000586722"/>
    </source>
</evidence>
<dbReference type="GO" id="GO:0005886">
    <property type="term" value="C:plasma membrane"/>
    <property type="evidence" value="ECO:0007669"/>
    <property type="project" value="UniProtKB-SubCell"/>
</dbReference>
<keyword evidence="3" id="KW-0328">Glycosyltransferase</keyword>
<keyword evidence="5" id="KW-0472">Membrane</keyword>
<evidence type="ECO:0000256" key="3">
    <source>
        <dbReference type="ARBA" id="ARBA00022676"/>
    </source>
</evidence>
<dbReference type="Gene3D" id="3.90.550.10">
    <property type="entry name" value="Spore Coat Polysaccharide Biosynthesis Protein SpsA, Chain A"/>
    <property type="match status" value="1"/>
</dbReference>
<evidence type="ECO:0000256" key="1">
    <source>
        <dbReference type="ARBA" id="ARBA00004236"/>
    </source>
</evidence>
<protein>
    <submittedName>
        <fullName evidence="6">Glycosyltransferase</fullName>
    </submittedName>
</protein>